<reference evidence="2" key="1">
    <citation type="submission" date="2023-06" db="EMBL/GenBank/DDBJ databases">
        <authorList>
            <consortium name="Lawrence Berkeley National Laboratory"/>
            <person name="Ahrendt S."/>
            <person name="Sahu N."/>
            <person name="Indic B."/>
            <person name="Wong-Bajracharya J."/>
            <person name="Merenyi Z."/>
            <person name="Ke H.-M."/>
            <person name="Monk M."/>
            <person name="Kocsube S."/>
            <person name="Drula E."/>
            <person name="Lipzen A."/>
            <person name="Balint B."/>
            <person name="Henrissat B."/>
            <person name="Andreopoulos B."/>
            <person name="Martin F.M."/>
            <person name="Harder C.B."/>
            <person name="Rigling D."/>
            <person name="Ford K.L."/>
            <person name="Foster G.D."/>
            <person name="Pangilinan J."/>
            <person name="Papanicolaou A."/>
            <person name="Barry K."/>
            <person name="LaButti K."/>
            <person name="Viragh M."/>
            <person name="Koriabine M."/>
            <person name="Yan M."/>
            <person name="Riley R."/>
            <person name="Champramary S."/>
            <person name="Plett K.L."/>
            <person name="Tsai I.J."/>
            <person name="Slot J."/>
            <person name="Sipos G."/>
            <person name="Plett J."/>
            <person name="Nagy L.G."/>
            <person name="Grigoriev I.V."/>
        </authorList>
    </citation>
    <scope>NUCLEOTIDE SEQUENCE</scope>
    <source>
        <strain evidence="2">HWK02</strain>
    </source>
</reference>
<keyword evidence="3" id="KW-1185">Reference proteome</keyword>
<protein>
    <submittedName>
        <fullName evidence="2">Uncharacterized protein</fullName>
    </submittedName>
</protein>
<feature type="region of interest" description="Disordered" evidence="1">
    <location>
        <begin position="105"/>
        <end position="238"/>
    </location>
</feature>
<evidence type="ECO:0000256" key="1">
    <source>
        <dbReference type="SAM" id="MobiDB-lite"/>
    </source>
</evidence>
<sequence>MFPFEELDPHLQRLLPLFDDEVAKNTQERDMVLAITQAHPILLTFREQLTKNPNNKHAPYICNLLKSVSRLASALTQGAYVEEWGDWSLTMKESKVAMLLNPQSQRPAVAAKAKRPQETPAPSDSRRTVRGKGPKDPQPQVMPSGKPGPSNLKTIKLDQPLVGPSWSSSKRPPADASDVESEAPPTKKSQGGKAIANKPKAAPAKKKPTDATPVRGTRSRPKHSPSPVTGELLDGDEGDQDDEAALLEELNTVTSGPGIGGIPVINRRLNKSFPPPSMVPGEGVYLFPTVEPEPIKKDEVRELIKDEAVPNYPCLHCASSACNVPCVFRGWGNNCDACYRGSKSVCSFKASPLDHLQIRTQAFPYVEATATNICQQLEQAMELRHLFDLSANTTASIASRYHAALRTVYNLTVRISCMEAPSLLKLILADPDLPHHLYVALEKAFTAHTIEIPDLDVASPEDDGLMAPPGTSLSLVSYGSGHSAGDQPASPQLESPGSQCEPSPSDTSRILEEFDLAVGNSASEEQPSASGSKDKKKIRTKRRSSAKESDKNE</sequence>
<dbReference type="Proteomes" id="UP001175228">
    <property type="component" value="Unassembled WGS sequence"/>
</dbReference>
<gene>
    <name evidence="2" type="ORF">EDD18DRAFT_1113015</name>
</gene>
<accession>A0AA39PBV4</accession>
<feature type="compositionally biased region" description="Polar residues" evidence="1">
    <location>
        <begin position="489"/>
        <end position="508"/>
    </location>
</feature>
<organism evidence="2 3">
    <name type="scientific">Armillaria luteobubalina</name>
    <dbReference type="NCBI Taxonomy" id="153913"/>
    <lineage>
        <taxon>Eukaryota</taxon>
        <taxon>Fungi</taxon>
        <taxon>Dikarya</taxon>
        <taxon>Basidiomycota</taxon>
        <taxon>Agaricomycotina</taxon>
        <taxon>Agaricomycetes</taxon>
        <taxon>Agaricomycetidae</taxon>
        <taxon>Agaricales</taxon>
        <taxon>Marasmiineae</taxon>
        <taxon>Physalacriaceae</taxon>
        <taxon>Armillaria</taxon>
    </lineage>
</organism>
<feature type="compositionally biased region" description="Basic residues" evidence="1">
    <location>
        <begin position="534"/>
        <end position="544"/>
    </location>
</feature>
<dbReference type="AlphaFoldDB" id="A0AA39PBV4"/>
<evidence type="ECO:0000313" key="2">
    <source>
        <dbReference type="EMBL" id="KAK0481164.1"/>
    </source>
</evidence>
<dbReference type="EMBL" id="JAUEPU010000073">
    <property type="protein sequence ID" value="KAK0481164.1"/>
    <property type="molecule type" value="Genomic_DNA"/>
</dbReference>
<evidence type="ECO:0000313" key="3">
    <source>
        <dbReference type="Proteomes" id="UP001175228"/>
    </source>
</evidence>
<feature type="region of interest" description="Disordered" evidence="1">
    <location>
        <begin position="460"/>
        <end position="553"/>
    </location>
</feature>
<feature type="compositionally biased region" description="Polar residues" evidence="1">
    <location>
        <begin position="520"/>
        <end position="531"/>
    </location>
</feature>
<name>A0AA39PBV4_9AGAR</name>
<feature type="compositionally biased region" description="Low complexity" evidence="1">
    <location>
        <begin position="193"/>
        <end position="202"/>
    </location>
</feature>
<comment type="caution">
    <text evidence="2">The sequence shown here is derived from an EMBL/GenBank/DDBJ whole genome shotgun (WGS) entry which is preliminary data.</text>
</comment>
<proteinExistence type="predicted"/>